<comment type="caution">
    <text evidence="1">The sequence shown here is derived from an EMBL/GenBank/DDBJ whole genome shotgun (WGS) entry which is preliminary data.</text>
</comment>
<evidence type="ECO:0000313" key="2">
    <source>
        <dbReference type="Proteomes" id="UP000037943"/>
    </source>
</evidence>
<proteinExistence type="predicted"/>
<reference evidence="1 2" key="1">
    <citation type="submission" date="2015-07" db="EMBL/GenBank/DDBJ databases">
        <authorList>
            <person name="O'Brien H.E."/>
            <person name="Thakur S."/>
            <person name="Gong Y."/>
            <person name="Wang P.W."/>
            <person name="Guttman D.S."/>
        </authorList>
    </citation>
    <scope>NUCLEOTIDE SEQUENCE [LARGE SCALE GENOMIC DNA]</scope>
    <source>
        <strain evidence="1 2">107</strain>
    </source>
</reference>
<gene>
    <name evidence="1" type="ORF">AC499_0828</name>
</gene>
<evidence type="ECO:0000313" key="1">
    <source>
        <dbReference type="EMBL" id="KPC17626.1"/>
    </source>
</evidence>
<organism evidence="1 2">
    <name type="scientific">Pseudomonas amygdali pv. lachrymans</name>
    <name type="common">Pseudomonas syringae pv. lachrymans</name>
    <dbReference type="NCBI Taxonomy" id="53707"/>
    <lineage>
        <taxon>Bacteria</taxon>
        <taxon>Pseudomonadati</taxon>
        <taxon>Pseudomonadota</taxon>
        <taxon>Gammaproteobacteria</taxon>
        <taxon>Pseudomonadales</taxon>
        <taxon>Pseudomonadaceae</taxon>
        <taxon>Pseudomonas</taxon>
        <taxon>Pseudomonas amygdali</taxon>
    </lineage>
</organism>
<reference evidence="1 2" key="2">
    <citation type="submission" date="2015-10" db="EMBL/GenBank/DDBJ databases">
        <title>Comparative genomics and high-throughput reverse genetic screens identify a new phytobacterial MAMP and an Arabidopsis receptor required for immune elicitation.</title>
        <authorList>
            <person name="Mott G.A."/>
            <person name="Thakur S."/>
            <person name="Wang P.W."/>
            <person name="Desveaux D."/>
            <person name="Guttman D.S."/>
        </authorList>
    </citation>
    <scope>NUCLEOTIDE SEQUENCE [LARGE SCALE GENOMIC DNA]</scope>
    <source>
        <strain evidence="1 2">107</strain>
    </source>
</reference>
<keyword evidence="2" id="KW-1185">Reference proteome</keyword>
<dbReference type="Proteomes" id="UP000037943">
    <property type="component" value="Unassembled WGS sequence"/>
</dbReference>
<protein>
    <submittedName>
        <fullName evidence="1">Uncharacterized protein</fullName>
    </submittedName>
</protein>
<name>A0ABR5KSY1_PSEAV</name>
<accession>A0ABR5KSY1</accession>
<sequence>MTEPSALLDITSLIDQMAEEFGISKEDALKRLQSMMETFGG</sequence>
<dbReference type="EMBL" id="LGLK01000057">
    <property type="protein sequence ID" value="KPC17626.1"/>
    <property type="molecule type" value="Genomic_DNA"/>
</dbReference>